<feature type="transmembrane region" description="Helical" evidence="8">
    <location>
        <begin position="322"/>
        <end position="345"/>
    </location>
</feature>
<comment type="subcellular location">
    <subcellularLocation>
        <location evidence="1">Cell inner membrane</location>
        <topology evidence="1">Multi-pass membrane protein</topology>
    </subcellularLocation>
</comment>
<feature type="transmembrane region" description="Helical" evidence="8">
    <location>
        <begin position="14"/>
        <end position="31"/>
    </location>
</feature>
<feature type="transmembrane region" description="Helical" evidence="8">
    <location>
        <begin position="201"/>
        <end position="222"/>
    </location>
</feature>
<evidence type="ECO:0000313" key="9">
    <source>
        <dbReference type="EMBL" id="VAV97528.1"/>
    </source>
</evidence>
<keyword evidence="2" id="KW-0813">Transport</keyword>
<keyword evidence="7 8" id="KW-0472">Membrane</keyword>
<keyword evidence="5 8" id="KW-0812">Transmembrane</keyword>
<organism evidence="9">
    <name type="scientific">hydrothermal vent metagenome</name>
    <dbReference type="NCBI Taxonomy" id="652676"/>
    <lineage>
        <taxon>unclassified sequences</taxon>
        <taxon>metagenomes</taxon>
        <taxon>ecological metagenomes</taxon>
    </lineage>
</organism>
<dbReference type="GO" id="GO:0005886">
    <property type="term" value="C:plasma membrane"/>
    <property type="evidence" value="ECO:0007669"/>
    <property type="project" value="UniProtKB-SubCell"/>
</dbReference>
<feature type="transmembrane region" description="Helical" evidence="8">
    <location>
        <begin position="161"/>
        <end position="194"/>
    </location>
</feature>
<protein>
    <submittedName>
        <fullName evidence="9">Lipocalin-related protein and Bos/Can/Equ allergen</fullName>
    </submittedName>
</protein>
<evidence type="ECO:0000256" key="5">
    <source>
        <dbReference type="ARBA" id="ARBA00022692"/>
    </source>
</evidence>
<keyword evidence="6 8" id="KW-1133">Transmembrane helix</keyword>
<evidence type="ECO:0000256" key="7">
    <source>
        <dbReference type="ARBA" id="ARBA00023136"/>
    </source>
</evidence>
<gene>
    <name evidence="9" type="ORF">MNBD_ALPHA08-771</name>
</gene>
<evidence type="ECO:0000256" key="3">
    <source>
        <dbReference type="ARBA" id="ARBA00022475"/>
    </source>
</evidence>
<dbReference type="PANTHER" id="PTHR30574">
    <property type="entry name" value="INNER MEMBRANE PROTEIN YEDE"/>
    <property type="match status" value="1"/>
</dbReference>
<dbReference type="AlphaFoldDB" id="A0A3B0SAI2"/>
<feature type="transmembrane region" description="Helical" evidence="8">
    <location>
        <begin position="89"/>
        <end position="108"/>
    </location>
</feature>
<feature type="transmembrane region" description="Helical" evidence="8">
    <location>
        <begin position="56"/>
        <end position="77"/>
    </location>
</feature>
<keyword evidence="3" id="KW-1003">Cell membrane</keyword>
<evidence type="ECO:0000256" key="8">
    <source>
        <dbReference type="SAM" id="Phobius"/>
    </source>
</evidence>
<evidence type="ECO:0000256" key="2">
    <source>
        <dbReference type="ARBA" id="ARBA00022448"/>
    </source>
</evidence>
<dbReference type="InterPro" id="IPR007272">
    <property type="entry name" value="Sulf_transp_TsuA/YedE"/>
</dbReference>
<keyword evidence="4" id="KW-0997">Cell inner membrane</keyword>
<reference evidence="9" key="1">
    <citation type="submission" date="2018-06" db="EMBL/GenBank/DDBJ databases">
        <authorList>
            <person name="Zhirakovskaya E."/>
        </authorList>
    </citation>
    <scope>NUCLEOTIDE SEQUENCE</scope>
</reference>
<dbReference type="Pfam" id="PF04143">
    <property type="entry name" value="Sulf_transp"/>
    <property type="match status" value="1"/>
</dbReference>
<evidence type="ECO:0000256" key="6">
    <source>
        <dbReference type="ARBA" id="ARBA00022989"/>
    </source>
</evidence>
<feature type="transmembrane region" description="Helical" evidence="8">
    <location>
        <begin position="260"/>
        <end position="277"/>
    </location>
</feature>
<evidence type="ECO:0000256" key="1">
    <source>
        <dbReference type="ARBA" id="ARBA00004429"/>
    </source>
</evidence>
<feature type="transmembrane region" description="Helical" evidence="8">
    <location>
        <begin position="115"/>
        <end position="141"/>
    </location>
</feature>
<dbReference type="PANTHER" id="PTHR30574:SF1">
    <property type="entry name" value="SULPHUR TRANSPORT DOMAIN-CONTAINING PROTEIN"/>
    <property type="match status" value="1"/>
</dbReference>
<sequence>MTLTAVMEWLGENHTAALGGLIIGTLFGIFAQRSKFCLRAAVVEFARGKIGNKTSIWLLVFAAAVFGTQLLQSIQIMDLSDVRQLSNTGSISGALLGGLIFGVGMILARGCSSRLLVLSATGNLRALLSGLIFAVTAQASLHGAISPLRNWMTGLWTVSDTALLSVISLFSLPAGSGLVIGTLFLVGAVFFAAYNKMKPAIWITSLGVGATVVMAWLFNFSLSQQAFEVMPVKAITFTGPSADTLMFALSPPGSFMDFDIGLVPGVFLGSFTAAWFAKELKIVGFISGLCMRRYIFGAVFMGFGGMLAGGCAVGAGVSGGSIFALTAWLALTGMWAGAAITDWLIDRENETCVATGVSTPASP</sequence>
<accession>A0A3B0SAI2</accession>
<name>A0A3B0SAI2_9ZZZZ</name>
<evidence type="ECO:0000256" key="4">
    <source>
        <dbReference type="ARBA" id="ARBA00022519"/>
    </source>
</evidence>
<dbReference type="EMBL" id="UOEC01000147">
    <property type="protein sequence ID" value="VAV97528.1"/>
    <property type="molecule type" value="Genomic_DNA"/>
</dbReference>
<proteinExistence type="predicted"/>
<feature type="transmembrane region" description="Helical" evidence="8">
    <location>
        <begin position="298"/>
        <end position="316"/>
    </location>
</feature>